<dbReference type="Proteomes" id="UP001200430">
    <property type="component" value="Unassembled WGS sequence"/>
</dbReference>
<organism evidence="1 2">
    <name type="scientific">Dethiosulfovibrio marinus</name>
    <dbReference type="NCBI Taxonomy" id="133532"/>
    <lineage>
        <taxon>Bacteria</taxon>
        <taxon>Thermotogati</taxon>
        <taxon>Synergistota</taxon>
        <taxon>Synergistia</taxon>
        <taxon>Synergistales</taxon>
        <taxon>Dethiosulfovibrionaceae</taxon>
        <taxon>Dethiosulfovibrio</taxon>
    </lineage>
</organism>
<proteinExistence type="predicted"/>
<accession>A0ABS9EJF8</accession>
<reference evidence="1 2" key="1">
    <citation type="submission" date="2022-01" db="EMBL/GenBank/DDBJ databases">
        <title>Dethiosulfovibrio faecalis sp. nov., a novel proteolytic, non-sulfur-reducing bacterium isolated from a marine aquaculture solid waste bioreactor.</title>
        <authorList>
            <person name="Grabowski S."/>
            <person name="Apolinario E."/>
            <person name="Schneider N."/>
            <person name="Marshall C.W."/>
            <person name="Sowers K.R."/>
        </authorList>
    </citation>
    <scope>NUCLEOTIDE SEQUENCE [LARGE SCALE GENOMIC DNA]</scope>
    <source>
        <strain evidence="1 2">DSM 12537</strain>
    </source>
</reference>
<dbReference type="EMBL" id="JAKGUD010000001">
    <property type="protein sequence ID" value="MCF4141336.1"/>
    <property type="molecule type" value="Genomic_DNA"/>
</dbReference>
<sequence length="93" mass="10995">MIGRIKKILYYAKLFLFGTFLDKRSAVVRKEAFDENDDLMLLLFGDYLGIPNPISYYMLELLPYVASDMDAWERRIQNRKMILAEKAAQFDFD</sequence>
<keyword evidence="2" id="KW-1185">Reference proteome</keyword>
<dbReference type="InterPro" id="IPR058303">
    <property type="entry name" value="DUF7990"/>
</dbReference>
<evidence type="ECO:0000313" key="2">
    <source>
        <dbReference type="Proteomes" id="UP001200430"/>
    </source>
</evidence>
<gene>
    <name evidence="1" type="ORF">L2W38_00695</name>
</gene>
<dbReference type="Pfam" id="PF25952">
    <property type="entry name" value="DUF7990"/>
    <property type="match status" value="1"/>
</dbReference>
<evidence type="ECO:0000313" key="1">
    <source>
        <dbReference type="EMBL" id="MCF4141336.1"/>
    </source>
</evidence>
<protein>
    <submittedName>
        <fullName evidence="1">Uncharacterized protein</fullName>
    </submittedName>
</protein>
<name>A0ABS9EJF8_9BACT</name>
<dbReference type="RefSeq" id="WP_236097666.1">
    <property type="nucleotide sequence ID" value="NZ_JAKGUD010000001.1"/>
</dbReference>
<comment type="caution">
    <text evidence="1">The sequence shown here is derived from an EMBL/GenBank/DDBJ whole genome shotgun (WGS) entry which is preliminary data.</text>
</comment>